<dbReference type="InterPro" id="IPR052157">
    <property type="entry name" value="BCAA_transport_permease"/>
</dbReference>
<dbReference type="GO" id="GO:0022857">
    <property type="term" value="F:transmembrane transporter activity"/>
    <property type="evidence" value="ECO:0007669"/>
    <property type="project" value="InterPro"/>
</dbReference>
<feature type="transmembrane region" description="Helical" evidence="9">
    <location>
        <begin position="257"/>
        <end position="277"/>
    </location>
</feature>
<evidence type="ECO:0000256" key="3">
    <source>
        <dbReference type="ARBA" id="ARBA00022475"/>
    </source>
</evidence>
<dbReference type="EMBL" id="JYJG01000101">
    <property type="protein sequence ID" value="KJK48616.1"/>
    <property type="molecule type" value="Genomic_DNA"/>
</dbReference>
<dbReference type="Proteomes" id="UP000033393">
    <property type="component" value="Unassembled WGS sequence"/>
</dbReference>
<dbReference type="PANTHER" id="PTHR11795">
    <property type="entry name" value="BRANCHED-CHAIN AMINO ACID TRANSPORT SYSTEM PERMEASE PROTEIN LIVH"/>
    <property type="match status" value="1"/>
</dbReference>
<proteinExistence type="inferred from homology"/>
<comment type="caution">
    <text evidence="10">The sequence shown here is derived from an EMBL/GenBank/DDBJ whole genome shotgun (WGS) entry which is preliminary data.</text>
</comment>
<organism evidence="10 11">
    <name type="scientific">Lentzea aerocolonigenes</name>
    <name type="common">Lechevalieria aerocolonigenes</name>
    <name type="synonym">Saccharothrix aerocolonigenes</name>
    <dbReference type="NCBI Taxonomy" id="68170"/>
    <lineage>
        <taxon>Bacteria</taxon>
        <taxon>Bacillati</taxon>
        <taxon>Actinomycetota</taxon>
        <taxon>Actinomycetes</taxon>
        <taxon>Pseudonocardiales</taxon>
        <taxon>Pseudonocardiaceae</taxon>
        <taxon>Lentzea</taxon>
    </lineage>
</organism>
<dbReference type="GO" id="GO:0006865">
    <property type="term" value="P:amino acid transport"/>
    <property type="evidence" value="ECO:0007669"/>
    <property type="project" value="UniProtKB-KW"/>
</dbReference>
<comment type="similarity">
    <text evidence="8">Belongs to the binding-protein-dependent transport system permease family. LivHM subfamily.</text>
</comment>
<feature type="transmembrane region" description="Helical" evidence="9">
    <location>
        <begin position="6"/>
        <end position="29"/>
    </location>
</feature>
<keyword evidence="6 9" id="KW-1133">Transmembrane helix</keyword>
<gene>
    <name evidence="10" type="ORF">UK23_16530</name>
</gene>
<evidence type="ECO:0000313" key="11">
    <source>
        <dbReference type="Proteomes" id="UP000033393"/>
    </source>
</evidence>
<keyword evidence="5" id="KW-0029">Amino-acid transport</keyword>
<evidence type="ECO:0000256" key="4">
    <source>
        <dbReference type="ARBA" id="ARBA00022692"/>
    </source>
</evidence>
<feature type="transmembrane region" description="Helical" evidence="9">
    <location>
        <begin position="222"/>
        <end position="250"/>
    </location>
</feature>
<dbReference type="OrthoDB" id="9807115at2"/>
<protein>
    <submittedName>
        <fullName evidence="10">ABC transporter permease</fullName>
    </submittedName>
</protein>
<keyword evidence="4 9" id="KW-0812">Transmembrane</keyword>
<sequence length="289" mass="29296">MNLVNAVVQGVLLGGLYALLAAGLSLIFGVMRLVNLAHGAFAVTAAYGSLTLVQHLGWHPLMTLAVVVPVFAAAGFGLQRGVLTRAATRGPLTPLLVTFGLAVIVESLLLTGFSADSRTLPTGQLSVASVRLTGTVSVGVLPLLTFAVGVVAVLGLQWFLFRTPAGRLMRATSDDREAARIVGADDRRVFATATAIALGLVAVAGVFIGMRGTFAPSSGAGVLLFAFETVVIGGLGSLWGTLAGGVLLGVAQLLGAAIDPAAGVLAGHVVFLVVLAVRPEGLFPKAVIA</sequence>
<dbReference type="AlphaFoldDB" id="A0A0F0H199"/>
<dbReference type="GO" id="GO:0005886">
    <property type="term" value="C:plasma membrane"/>
    <property type="evidence" value="ECO:0007669"/>
    <property type="project" value="UniProtKB-SubCell"/>
</dbReference>
<evidence type="ECO:0000256" key="5">
    <source>
        <dbReference type="ARBA" id="ARBA00022970"/>
    </source>
</evidence>
<feature type="transmembrane region" description="Helical" evidence="9">
    <location>
        <begin position="135"/>
        <end position="161"/>
    </location>
</feature>
<dbReference type="PATRIC" id="fig|68170.10.peg.4192"/>
<keyword evidence="11" id="KW-1185">Reference proteome</keyword>
<evidence type="ECO:0000256" key="7">
    <source>
        <dbReference type="ARBA" id="ARBA00023136"/>
    </source>
</evidence>
<dbReference type="InterPro" id="IPR001851">
    <property type="entry name" value="ABC_transp_permease"/>
</dbReference>
<evidence type="ECO:0000256" key="2">
    <source>
        <dbReference type="ARBA" id="ARBA00022448"/>
    </source>
</evidence>
<evidence type="ECO:0000256" key="6">
    <source>
        <dbReference type="ARBA" id="ARBA00022989"/>
    </source>
</evidence>
<evidence type="ECO:0000256" key="1">
    <source>
        <dbReference type="ARBA" id="ARBA00004651"/>
    </source>
</evidence>
<dbReference type="RefSeq" id="WP_045312419.1">
    <property type="nucleotide sequence ID" value="NZ_JYJG01000101.1"/>
</dbReference>
<comment type="subcellular location">
    <subcellularLocation>
        <location evidence="1">Cell membrane</location>
        <topology evidence="1">Multi-pass membrane protein</topology>
    </subcellularLocation>
</comment>
<evidence type="ECO:0000256" key="9">
    <source>
        <dbReference type="SAM" id="Phobius"/>
    </source>
</evidence>
<dbReference type="Pfam" id="PF02653">
    <property type="entry name" value="BPD_transp_2"/>
    <property type="match status" value="1"/>
</dbReference>
<dbReference type="PANTHER" id="PTHR11795:SF445">
    <property type="entry name" value="AMINO ACID ABC TRANSPORTER PERMEASE PROTEIN"/>
    <property type="match status" value="1"/>
</dbReference>
<keyword evidence="3" id="KW-1003">Cell membrane</keyword>
<reference evidence="10 11" key="1">
    <citation type="submission" date="2015-02" db="EMBL/GenBank/DDBJ databases">
        <authorList>
            <person name="Ju K.-S."/>
            <person name="Doroghazi J.R."/>
            <person name="Metcalf W."/>
        </authorList>
    </citation>
    <scope>NUCLEOTIDE SEQUENCE [LARGE SCALE GENOMIC DNA]</scope>
    <source>
        <strain evidence="10 11">NRRL B-16140</strain>
    </source>
</reference>
<evidence type="ECO:0000313" key="10">
    <source>
        <dbReference type="EMBL" id="KJK48616.1"/>
    </source>
</evidence>
<keyword evidence="7 9" id="KW-0472">Membrane</keyword>
<feature type="transmembrane region" description="Helical" evidence="9">
    <location>
        <begin position="62"/>
        <end position="83"/>
    </location>
</feature>
<feature type="transmembrane region" description="Helical" evidence="9">
    <location>
        <begin position="95"/>
        <end position="115"/>
    </location>
</feature>
<name>A0A0F0H199_LENAE</name>
<feature type="transmembrane region" description="Helical" evidence="9">
    <location>
        <begin position="189"/>
        <end position="210"/>
    </location>
</feature>
<dbReference type="CDD" id="cd06582">
    <property type="entry name" value="TM_PBP1_LivH_like"/>
    <property type="match status" value="1"/>
</dbReference>
<evidence type="ECO:0000256" key="8">
    <source>
        <dbReference type="ARBA" id="ARBA00037998"/>
    </source>
</evidence>
<accession>A0A0F0H199</accession>
<keyword evidence="2" id="KW-0813">Transport</keyword>